<keyword evidence="1" id="KW-0732">Signal</keyword>
<evidence type="ECO:0000256" key="1">
    <source>
        <dbReference type="SAM" id="SignalP"/>
    </source>
</evidence>
<dbReference type="AlphaFoldDB" id="A0A0L8HXA1"/>
<feature type="signal peptide" evidence="1">
    <location>
        <begin position="1"/>
        <end position="18"/>
    </location>
</feature>
<protein>
    <recommendedName>
        <fullName evidence="3">Secreted protein</fullName>
    </recommendedName>
</protein>
<name>A0A0L8HXA1_OCTBM</name>
<gene>
    <name evidence="2" type="ORF">OCBIM_22003423mg</name>
</gene>
<evidence type="ECO:0000313" key="2">
    <source>
        <dbReference type="EMBL" id="KOF93804.1"/>
    </source>
</evidence>
<organism evidence="2">
    <name type="scientific">Octopus bimaculoides</name>
    <name type="common">California two-spotted octopus</name>
    <dbReference type="NCBI Taxonomy" id="37653"/>
    <lineage>
        <taxon>Eukaryota</taxon>
        <taxon>Metazoa</taxon>
        <taxon>Spiralia</taxon>
        <taxon>Lophotrochozoa</taxon>
        <taxon>Mollusca</taxon>
        <taxon>Cephalopoda</taxon>
        <taxon>Coleoidea</taxon>
        <taxon>Octopodiformes</taxon>
        <taxon>Octopoda</taxon>
        <taxon>Incirrata</taxon>
        <taxon>Octopodidae</taxon>
        <taxon>Octopus</taxon>
    </lineage>
</organism>
<feature type="chain" id="PRO_5005584090" description="Secreted protein" evidence="1">
    <location>
        <begin position="19"/>
        <end position="83"/>
    </location>
</feature>
<proteinExistence type="predicted"/>
<sequence length="83" mass="10109">MYIQIFLLAFTHITRARARTNTHKHIYMYVLMYIHFCIYKQREDIRKGSGKDVGDWRILKISMDFVILLQEISFLAKFYIRFA</sequence>
<evidence type="ECO:0008006" key="3">
    <source>
        <dbReference type="Google" id="ProtNLM"/>
    </source>
</evidence>
<accession>A0A0L8HXA1</accession>
<dbReference type="EMBL" id="KQ417087">
    <property type="protein sequence ID" value="KOF93804.1"/>
    <property type="molecule type" value="Genomic_DNA"/>
</dbReference>
<reference evidence="2" key="1">
    <citation type="submission" date="2015-07" db="EMBL/GenBank/DDBJ databases">
        <title>MeaNS - Measles Nucleotide Surveillance Program.</title>
        <authorList>
            <person name="Tran T."/>
            <person name="Druce J."/>
        </authorList>
    </citation>
    <scope>NUCLEOTIDE SEQUENCE</scope>
    <source>
        <strain evidence="2">UCB-OBI-ISO-001</strain>
        <tissue evidence="2">Gonad</tissue>
    </source>
</reference>